<comment type="caution">
    <text evidence="2">The sequence shown here is derived from an EMBL/GenBank/DDBJ whole genome shotgun (WGS) entry which is preliminary data.</text>
</comment>
<evidence type="ECO:0000256" key="1">
    <source>
        <dbReference type="SAM" id="MobiDB-lite"/>
    </source>
</evidence>
<dbReference type="AlphaFoldDB" id="A0A2P6AQB9"/>
<keyword evidence="3" id="KW-1185">Reference proteome</keyword>
<evidence type="ECO:0000313" key="3">
    <source>
        <dbReference type="Proteomes" id="UP000243900"/>
    </source>
</evidence>
<dbReference type="Proteomes" id="UP000243900">
    <property type="component" value="Unassembled WGS sequence"/>
</dbReference>
<feature type="non-terminal residue" evidence="2">
    <location>
        <position position="1"/>
    </location>
</feature>
<dbReference type="EMBL" id="PTQZ01000332">
    <property type="protein sequence ID" value="PQA29164.1"/>
    <property type="molecule type" value="Genomic_DNA"/>
</dbReference>
<sequence>PLEQHMLEAARLYFLRHSGSYPMENLQTRVYVLINSATFTMVRFISQEDSTLLREEDVIDCLVDTIALSLVHGGRNGGGGSGRSPAEDFFAEA</sequence>
<evidence type="ECO:0000313" key="2">
    <source>
        <dbReference type="EMBL" id="PQA29164.1"/>
    </source>
</evidence>
<proteinExistence type="predicted"/>
<feature type="region of interest" description="Disordered" evidence="1">
    <location>
        <begin position="73"/>
        <end position="93"/>
    </location>
</feature>
<gene>
    <name evidence="2" type="ORF">C5O18_09680</name>
</gene>
<name>A0A2P6AQB9_9GAMM</name>
<organism evidence="2 3">
    <name type="scientific">Amnimonas aquatica</name>
    <dbReference type="NCBI Taxonomy" id="2094561"/>
    <lineage>
        <taxon>Bacteria</taxon>
        <taxon>Pseudomonadati</taxon>
        <taxon>Pseudomonadota</taxon>
        <taxon>Gammaproteobacteria</taxon>
        <taxon>Moraxellales</taxon>
        <taxon>Moraxellaceae</taxon>
        <taxon>Amnimonas</taxon>
    </lineage>
</organism>
<reference evidence="3" key="1">
    <citation type="submission" date="2018-02" db="EMBL/GenBank/DDBJ databases">
        <title>Genome sequencing of Solimonas sp. HR-BB.</title>
        <authorList>
            <person name="Lee Y."/>
            <person name="Jeon C.O."/>
        </authorList>
    </citation>
    <scope>NUCLEOTIDE SEQUENCE [LARGE SCALE GENOMIC DNA]</scope>
    <source>
        <strain evidence="3">HR-E</strain>
    </source>
</reference>
<protein>
    <submittedName>
        <fullName evidence="2">Uncharacterized protein</fullName>
    </submittedName>
</protein>
<accession>A0A2P6AQB9</accession>